<evidence type="ECO:0000313" key="1">
    <source>
        <dbReference type="EMBL" id="GMR49678.1"/>
    </source>
</evidence>
<dbReference type="Proteomes" id="UP001328107">
    <property type="component" value="Unassembled WGS sequence"/>
</dbReference>
<proteinExistence type="predicted"/>
<protein>
    <recommendedName>
        <fullName evidence="3">F-box domain-containing protein</fullName>
    </recommendedName>
</protein>
<evidence type="ECO:0008006" key="3">
    <source>
        <dbReference type="Google" id="ProtNLM"/>
    </source>
</evidence>
<keyword evidence="2" id="KW-1185">Reference proteome</keyword>
<evidence type="ECO:0000313" key="2">
    <source>
        <dbReference type="Proteomes" id="UP001328107"/>
    </source>
</evidence>
<accession>A0AAN5I2N0</accession>
<gene>
    <name evidence="1" type="ORF">PMAYCL1PPCAC_19873</name>
</gene>
<dbReference type="AlphaFoldDB" id="A0AAN5I2N0"/>
<comment type="caution">
    <text evidence="1">The sequence shown here is derived from an EMBL/GenBank/DDBJ whole genome shotgun (WGS) entry which is preliminary data.</text>
</comment>
<name>A0AAN5I2N0_9BILA</name>
<sequence length="115" mass="13533">MKKKADGDPETLSPIERLPRELISEIIHFVPQSLFRLRLTSRMLEFRVAEVVMDMVNNIQKIKDIVQISEFRLSKKQTTRTLFNHCKVTIDISLKVQEANLKLFDLYIIYTSPIR</sequence>
<dbReference type="EMBL" id="BTRK01000004">
    <property type="protein sequence ID" value="GMR49678.1"/>
    <property type="molecule type" value="Genomic_DNA"/>
</dbReference>
<feature type="non-terminal residue" evidence="1">
    <location>
        <position position="115"/>
    </location>
</feature>
<organism evidence="1 2">
    <name type="scientific">Pristionchus mayeri</name>
    <dbReference type="NCBI Taxonomy" id="1317129"/>
    <lineage>
        <taxon>Eukaryota</taxon>
        <taxon>Metazoa</taxon>
        <taxon>Ecdysozoa</taxon>
        <taxon>Nematoda</taxon>
        <taxon>Chromadorea</taxon>
        <taxon>Rhabditida</taxon>
        <taxon>Rhabditina</taxon>
        <taxon>Diplogasteromorpha</taxon>
        <taxon>Diplogasteroidea</taxon>
        <taxon>Neodiplogasteridae</taxon>
        <taxon>Pristionchus</taxon>
    </lineage>
</organism>
<reference evidence="2" key="1">
    <citation type="submission" date="2022-10" db="EMBL/GenBank/DDBJ databases">
        <title>Genome assembly of Pristionchus species.</title>
        <authorList>
            <person name="Yoshida K."/>
            <person name="Sommer R.J."/>
        </authorList>
    </citation>
    <scope>NUCLEOTIDE SEQUENCE [LARGE SCALE GENOMIC DNA]</scope>
    <source>
        <strain evidence="2">RS5460</strain>
    </source>
</reference>